<name>A0ACB7SZ44_HYAAI</name>
<sequence>MELVWIPAHSQAAGNTIADYHAQEMSIRAEHEPLALPYPVTSFQDITQMCREERCRLPEPHPKLTRQQQTILGRDRMCIPC</sequence>
<protein>
    <submittedName>
        <fullName evidence="1">Uncharacterized protein</fullName>
    </submittedName>
</protein>
<gene>
    <name evidence="1" type="ORF">HPB50_025961</name>
</gene>
<dbReference type="Proteomes" id="UP000821845">
    <property type="component" value="Chromosome 2"/>
</dbReference>
<proteinExistence type="predicted"/>
<evidence type="ECO:0000313" key="1">
    <source>
        <dbReference type="EMBL" id="KAH6940153.1"/>
    </source>
</evidence>
<keyword evidence="2" id="KW-1185">Reference proteome</keyword>
<organism evidence="1 2">
    <name type="scientific">Hyalomma asiaticum</name>
    <name type="common">Tick</name>
    <dbReference type="NCBI Taxonomy" id="266040"/>
    <lineage>
        <taxon>Eukaryota</taxon>
        <taxon>Metazoa</taxon>
        <taxon>Ecdysozoa</taxon>
        <taxon>Arthropoda</taxon>
        <taxon>Chelicerata</taxon>
        <taxon>Arachnida</taxon>
        <taxon>Acari</taxon>
        <taxon>Parasitiformes</taxon>
        <taxon>Ixodida</taxon>
        <taxon>Ixodoidea</taxon>
        <taxon>Ixodidae</taxon>
        <taxon>Hyalomminae</taxon>
        <taxon>Hyalomma</taxon>
    </lineage>
</organism>
<reference evidence="1" key="1">
    <citation type="submission" date="2020-05" db="EMBL/GenBank/DDBJ databases">
        <title>Large-scale comparative analyses of tick genomes elucidate their genetic diversity and vector capacities.</title>
        <authorList>
            <person name="Jia N."/>
            <person name="Wang J."/>
            <person name="Shi W."/>
            <person name="Du L."/>
            <person name="Sun Y."/>
            <person name="Zhan W."/>
            <person name="Jiang J."/>
            <person name="Wang Q."/>
            <person name="Zhang B."/>
            <person name="Ji P."/>
            <person name="Sakyi L.B."/>
            <person name="Cui X."/>
            <person name="Yuan T."/>
            <person name="Jiang B."/>
            <person name="Yang W."/>
            <person name="Lam T.T.-Y."/>
            <person name="Chang Q."/>
            <person name="Ding S."/>
            <person name="Wang X."/>
            <person name="Zhu J."/>
            <person name="Ruan X."/>
            <person name="Zhao L."/>
            <person name="Wei J."/>
            <person name="Que T."/>
            <person name="Du C."/>
            <person name="Cheng J."/>
            <person name="Dai P."/>
            <person name="Han X."/>
            <person name="Huang E."/>
            <person name="Gao Y."/>
            <person name="Liu J."/>
            <person name="Shao H."/>
            <person name="Ye R."/>
            <person name="Li L."/>
            <person name="Wei W."/>
            <person name="Wang X."/>
            <person name="Wang C."/>
            <person name="Yang T."/>
            <person name="Huo Q."/>
            <person name="Li W."/>
            <person name="Guo W."/>
            <person name="Chen H."/>
            <person name="Zhou L."/>
            <person name="Ni X."/>
            <person name="Tian J."/>
            <person name="Zhou Y."/>
            <person name="Sheng Y."/>
            <person name="Liu T."/>
            <person name="Pan Y."/>
            <person name="Xia L."/>
            <person name="Li J."/>
            <person name="Zhao F."/>
            <person name="Cao W."/>
        </authorList>
    </citation>
    <scope>NUCLEOTIDE SEQUENCE</scope>
    <source>
        <strain evidence="1">Hyas-2018</strain>
    </source>
</reference>
<comment type="caution">
    <text evidence="1">The sequence shown here is derived from an EMBL/GenBank/DDBJ whole genome shotgun (WGS) entry which is preliminary data.</text>
</comment>
<accession>A0ACB7SZ44</accession>
<dbReference type="EMBL" id="CM023482">
    <property type="protein sequence ID" value="KAH6940153.1"/>
    <property type="molecule type" value="Genomic_DNA"/>
</dbReference>
<evidence type="ECO:0000313" key="2">
    <source>
        <dbReference type="Proteomes" id="UP000821845"/>
    </source>
</evidence>